<feature type="region of interest" description="Disordered" evidence="1">
    <location>
        <begin position="312"/>
        <end position="337"/>
    </location>
</feature>
<dbReference type="Gene3D" id="3.40.960.10">
    <property type="entry name" value="VSR Endonuclease"/>
    <property type="match status" value="1"/>
</dbReference>
<organism evidence="3 4">
    <name type="scientific">Micromonospora avicenniae</name>
    <dbReference type="NCBI Taxonomy" id="1198245"/>
    <lineage>
        <taxon>Bacteria</taxon>
        <taxon>Bacillati</taxon>
        <taxon>Actinomycetota</taxon>
        <taxon>Actinomycetes</taxon>
        <taxon>Micromonosporales</taxon>
        <taxon>Micromonosporaceae</taxon>
        <taxon>Micromonospora</taxon>
    </lineage>
</organism>
<evidence type="ECO:0000313" key="3">
    <source>
        <dbReference type="EMBL" id="SIR72255.1"/>
    </source>
</evidence>
<evidence type="ECO:0000256" key="1">
    <source>
        <dbReference type="SAM" id="MobiDB-lite"/>
    </source>
</evidence>
<evidence type="ECO:0000259" key="2">
    <source>
        <dbReference type="Pfam" id="PF04480"/>
    </source>
</evidence>
<evidence type="ECO:0000313" key="4">
    <source>
        <dbReference type="Proteomes" id="UP000186004"/>
    </source>
</evidence>
<dbReference type="OrthoDB" id="5243722at2"/>
<proteinExistence type="predicted"/>
<dbReference type="InterPro" id="IPR007569">
    <property type="entry name" value="DUF559"/>
</dbReference>
<keyword evidence="4" id="KW-1185">Reference proteome</keyword>
<dbReference type="Proteomes" id="UP000186004">
    <property type="component" value="Unassembled WGS sequence"/>
</dbReference>
<gene>
    <name evidence="3" type="ORF">SAMN05444858_115128</name>
</gene>
<sequence>MNPLLAELVERGRGLVTRAAAVQVVPEWTLERACRSGDLVRVLPEVFVAAHLLIEPERRSQATPLIGRLDPALGNRAVLAWADGRAALSHLSALAVWGLHRQAAGELLHLSVPAGVGLRSRPGVAVHRRIDLTNVMARRGLTVTRLERSLVDSWPLLPAGERRAPVIRAVNDRLSTPQRLMSALETTPKLADRAVLRSLLTQLAEGCRSPLEIWGHERVFTGPQMPLFKRQVPVRLGPRNVYLDLYAEHERVNIELDGATTHGDPRQREIDLRRDAQLAVLGILVVRFTHRRLTHEPESVRRETLAILANRRASSSSRIPDPRCPRLPVAPPVPRDR</sequence>
<dbReference type="Pfam" id="PF04480">
    <property type="entry name" value="DUF559"/>
    <property type="match status" value="1"/>
</dbReference>
<dbReference type="EMBL" id="FTNF01000015">
    <property type="protein sequence ID" value="SIR72255.1"/>
    <property type="molecule type" value="Genomic_DNA"/>
</dbReference>
<feature type="domain" description="DUF559" evidence="2">
    <location>
        <begin position="228"/>
        <end position="307"/>
    </location>
</feature>
<protein>
    <submittedName>
        <fullName evidence="3">Transcriptional regulator, AbiEi antitoxin, Type IV TA system</fullName>
    </submittedName>
</protein>
<name>A0A1N7D941_9ACTN</name>
<dbReference type="RefSeq" id="WP_084753135.1">
    <property type="nucleotide sequence ID" value="NZ_FTNF01000015.1"/>
</dbReference>
<accession>A0A1N7D941</accession>
<dbReference type="STRING" id="1198245.SAMN05444858_115128"/>
<feature type="compositionally biased region" description="Pro residues" evidence="1">
    <location>
        <begin position="328"/>
        <end position="337"/>
    </location>
</feature>
<dbReference type="AlphaFoldDB" id="A0A1N7D941"/>
<reference evidence="3 4" key="1">
    <citation type="submission" date="2017-01" db="EMBL/GenBank/DDBJ databases">
        <authorList>
            <person name="Mah S.A."/>
            <person name="Swanson W.J."/>
            <person name="Moy G.W."/>
            <person name="Vacquier V.D."/>
        </authorList>
    </citation>
    <scope>NUCLEOTIDE SEQUENCE [LARGE SCALE GENOMIC DNA]</scope>
    <source>
        <strain evidence="3 4">DSM 45758</strain>
    </source>
</reference>